<dbReference type="InterPro" id="IPR003661">
    <property type="entry name" value="HisK_dim/P_dom"/>
</dbReference>
<sequence>MTRRLTLRRTLVIGIAALLAAVTVVIGVASVLALRGFLVDRLDDQLTAATGRSENAFDQGAGQGEDPGSRPPATQLLGVPGQREGTLAGVVAGGVVYNAAVISESGEFQTVDPSELQGLIGLQVGGEPATVNLGSLGDYRVVIREVGPAGDALLVGLPLAEVEATALQLTLLIAGIGVLGVAGAAAAGAVVVRVALRPLERVAAAATRVAELPLDRGEVALAVRVEDADADPATEAGKVGAAFNVMLEHVSSALSARQASENKVRTFVADASHELRTPLASIRGYAELTRRAHSDLPDDVAHAIGRVESESVRMTALVEDLLLLARLDEGAALEGTEVDLTRILVDAVSDAQAAGPQHEWHLDLPEEPVTVRGDRSRLHQVVVNLLANARTHTPAGTVVTASLGRRGADAVLEVRDTGPGIDPGLVPTIFERFVRGDSSRARAGGASGLGSTGLGLAIVSAVVEAHGGRAEVESEPGQTVFRVILPA</sequence>
<dbReference type="PANTHER" id="PTHR45436">
    <property type="entry name" value="SENSOR HISTIDINE KINASE YKOH"/>
    <property type="match status" value="1"/>
</dbReference>
<keyword evidence="5" id="KW-0808">Transferase</keyword>
<keyword evidence="15" id="KW-0547">Nucleotide-binding</keyword>
<feature type="region of interest" description="Disordered" evidence="11">
    <location>
        <begin position="53"/>
        <end position="74"/>
    </location>
</feature>
<dbReference type="Gene3D" id="1.10.287.130">
    <property type="match status" value="1"/>
</dbReference>
<dbReference type="EC" id="2.7.13.3" evidence="3"/>
<dbReference type="InterPro" id="IPR004358">
    <property type="entry name" value="Sig_transdc_His_kin-like_C"/>
</dbReference>
<dbReference type="SUPFAM" id="SSF47384">
    <property type="entry name" value="Homodimeric domain of signal transducing histidine kinase"/>
    <property type="match status" value="1"/>
</dbReference>
<evidence type="ECO:0000256" key="2">
    <source>
        <dbReference type="ARBA" id="ARBA00004236"/>
    </source>
</evidence>
<keyword evidence="6 12" id="KW-0812">Transmembrane</keyword>
<evidence type="ECO:0000256" key="7">
    <source>
        <dbReference type="ARBA" id="ARBA00022777"/>
    </source>
</evidence>
<organism evidence="15 16">
    <name type="scientific">Antiquaquibacter soli</name>
    <dbReference type="NCBI Taxonomy" id="3064523"/>
    <lineage>
        <taxon>Bacteria</taxon>
        <taxon>Bacillati</taxon>
        <taxon>Actinomycetota</taxon>
        <taxon>Actinomycetes</taxon>
        <taxon>Micrococcales</taxon>
        <taxon>Microbacteriaceae</taxon>
        <taxon>Antiquaquibacter</taxon>
    </lineage>
</organism>
<dbReference type="SMART" id="SM00304">
    <property type="entry name" value="HAMP"/>
    <property type="match status" value="1"/>
</dbReference>
<evidence type="ECO:0000256" key="9">
    <source>
        <dbReference type="ARBA" id="ARBA00023012"/>
    </source>
</evidence>
<evidence type="ECO:0000256" key="8">
    <source>
        <dbReference type="ARBA" id="ARBA00022989"/>
    </source>
</evidence>
<gene>
    <name evidence="15" type="ORF">Q5716_01750</name>
</gene>
<dbReference type="InterPro" id="IPR005467">
    <property type="entry name" value="His_kinase_dom"/>
</dbReference>
<dbReference type="Gene3D" id="3.30.565.10">
    <property type="entry name" value="Histidine kinase-like ATPase, C-terminal domain"/>
    <property type="match status" value="1"/>
</dbReference>
<dbReference type="InterPro" id="IPR003660">
    <property type="entry name" value="HAMP_dom"/>
</dbReference>
<dbReference type="EMBL" id="JAUQUB010000001">
    <property type="protein sequence ID" value="MDO7880943.1"/>
    <property type="molecule type" value="Genomic_DNA"/>
</dbReference>
<accession>A0ABT9BKI5</accession>
<evidence type="ECO:0000259" key="14">
    <source>
        <dbReference type="PROSITE" id="PS50885"/>
    </source>
</evidence>
<dbReference type="InterPro" id="IPR050428">
    <property type="entry name" value="TCS_sensor_his_kinase"/>
</dbReference>
<dbReference type="CDD" id="cd00082">
    <property type="entry name" value="HisKA"/>
    <property type="match status" value="1"/>
</dbReference>
<dbReference type="SMART" id="SM00388">
    <property type="entry name" value="HisKA"/>
    <property type="match status" value="1"/>
</dbReference>
<evidence type="ECO:0000256" key="4">
    <source>
        <dbReference type="ARBA" id="ARBA00022553"/>
    </source>
</evidence>
<evidence type="ECO:0000256" key="6">
    <source>
        <dbReference type="ARBA" id="ARBA00022692"/>
    </source>
</evidence>
<comment type="caution">
    <text evidence="15">The sequence shown here is derived from an EMBL/GenBank/DDBJ whole genome shotgun (WGS) entry which is preliminary data.</text>
</comment>
<keyword evidence="10 12" id="KW-0472">Membrane</keyword>
<comment type="subcellular location">
    <subcellularLocation>
        <location evidence="2">Cell membrane</location>
    </subcellularLocation>
</comment>
<keyword evidence="4" id="KW-0597">Phosphoprotein</keyword>
<evidence type="ECO:0000256" key="12">
    <source>
        <dbReference type="SAM" id="Phobius"/>
    </source>
</evidence>
<feature type="domain" description="Histidine kinase" evidence="13">
    <location>
        <begin position="270"/>
        <end position="487"/>
    </location>
</feature>
<dbReference type="PRINTS" id="PR00344">
    <property type="entry name" value="BCTRLSENSOR"/>
</dbReference>
<dbReference type="SUPFAM" id="SSF55874">
    <property type="entry name" value="ATPase domain of HSP90 chaperone/DNA topoisomerase II/histidine kinase"/>
    <property type="match status" value="1"/>
</dbReference>
<feature type="transmembrane region" description="Helical" evidence="12">
    <location>
        <begin position="12"/>
        <end position="34"/>
    </location>
</feature>
<dbReference type="SMART" id="SM00387">
    <property type="entry name" value="HATPase_c"/>
    <property type="match status" value="1"/>
</dbReference>
<dbReference type="Pfam" id="PF00512">
    <property type="entry name" value="HisKA"/>
    <property type="match status" value="1"/>
</dbReference>
<proteinExistence type="predicted"/>
<keyword evidence="8 12" id="KW-1133">Transmembrane helix</keyword>
<feature type="domain" description="HAMP" evidence="14">
    <location>
        <begin position="193"/>
        <end position="255"/>
    </location>
</feature>
<evidence type="ECO:0000256" key="1">
    <source>
        <dbReference type="ARBA" id="ARBA00000085"/>
    </source>
</evidence>
<evidence type="ECO:0000313" key="15">
    <source>
        <dbReference type="EMBL" id="MDO7880943.1"/>
    </source>
</evidence>
<dbReference type="InterPro" id="IPR036890">
    <property type="entry name" value="HATPase_C_sf"/>
</dbReference>
<evidence type="ECO:0000256" key="3">
    <source>
        <dbReference type="ARBA" id="ARBA00012438"/>
    </source>
</evidence>
<keyword evidence="15" id="KW-0067">ATP-binding</keyword>
<evidence type="ECO:0000313" key="16">
    <source>
        <dbReference type="Proteomes" id="UP001241072"/>
    </source>
</evidence>
<dbReference type="RefSeq" id="WP_305001367.1">
    <property type="nucleotide sequence ID" value="NZ_JAUQUB010000001.1"/>
</dbReference>
<protein>
    <recommendedName>
        <fullName evidence="3">histidine kinase</fullName>
        <ecNumber evidence="3">2.7.13.3</ecNumber>
    </recommendedName>
</protein>
<dbReference type="Gene3D" id="6.10.340.10">
    <property type="match status" value="1"/>
</dbReference>
<evidence type="ECO:0000256" key="10">
    <source>
        <dbReference type="ARBA" id="ARBA00023136"/>
    </source>
</evidence>
<evidence type="ECO:0000256" key="5">
    <source>
        <dbReference type="ARBA" id="ARBA00022679"/>
    </source>
</evidence>
<dbReference type="InterPro" id="IPR036097">
    <property type="entry name" value="HisK_dim/P_sf"/>
</dbReference>
<dbReference type="PROSITE" id="PS50109">
    <property type="entry name" value="HIS_KIN"/>
    <property type="match status" value="1"/>
</dbReference>
<keyword evidence="7" id="KW-0418">Kinase</keyword>
<name>A0ABT9BKI5_9MICO</name>
<keyword evidence="9" id="KW-0902">Two-component regulatory system</keyword>
<dbReference type="PANTHER" id="PTHR45436:SF5">
    <property type="entry name" value="SENSOR HISTIDINE KINASE TRCS"/>
    <property type="match status" value="1"/>
</dbReference>
<reference evidence="15 16" key="1">
    <citation type="submission" date="2023-07" db="EMBL/GenBank/DDBJ databases">
        <title>Protaetiibacter sp. nov WY-16 isolated from soil.</title>
        <authorList>
            <person name="Liu B."/>
            <person name="Wan Y."/>
        </authorList>
    </citation>
    <scope>NUCLEOTIDE SEQUENCE [LARGE SCALE GENOMIC DNA]</scope>
    <source>
        <strain evidence="15 16">WY-16</strain>
    </source>
</reference>
<dbReference type="GO" id="GO:0005524">
    <property type="term" value="F:ATP binding"/>
    <property type="evidence" value="ECO:0007669"/>
    <property type="project" value="UniProtKB-KW"/>
</dbReference>
<keyword evidence="16" id="KW-1185">Reference proteome</keyword>
<comment type="catalytic activity">
    <reaction evidence="1">
        <text>ATP + protein L-histidine = ADP + protein N-phospho-L-histidine.</text>
        <dbReference type="EC" id="2.7.13.3"/>
    </reaction>
</comment>
<evidence type="ECO:0000256" key="11">
    <source>
        <dbReference type="SAM" id="MobiDB-lite"/>
    </source>
</evidence>
<dbReference type="CDD" id="cd00075">
    <property type="entry name" value="HATPase"/>
    <property type="match status" value="1"/>
</dbReference>
<dbReference type="InterPro" id="IPR003594">
    <property type="entry name" value="HATPase_dom"/>
</dbReference>
<dbReference type="Pfam" id="PF02518">
    <property type="entry name" value="HATPase_c"/>
    <property type="match status" value="1"/>
</dbReference>
<dbReference type="PROSITE" id="PS50885">
    <property type="entry name" value="HAMP"/>
    <property type="match status" value="1"/>
</dbReference>
<evidence type="ECO:0000259" key="13">
    <source>
        <dbReference type="PROSITE" id="PS50109"/>
    </source>
</evidence>
<dbReference type="Proteomes" id="UP001241072">
    <property type="component" value="Unassembled WGS sequence"/>
</dbReference>